<reference evidence="3" key="2">
    <citation type="submission" date="2007-04" db="EMBL/GenBank/DDBJ databases">
        <title>Draft genome sequence of Bacteroides ovatus (ATCC 8483).</title>
        <authorList>
            <person name="Sudarsanam P."/>
            <person name="Ley R."/>
            <person name="Guruge J."/>
            <person name="Turnbaugh P.J."/>
            <person name="Mahowald M."/>
            <person name="Liep D."/>
            <person name="Gordon J."/>
        </authorList>
    </citation>
    <scope>NUCLEOTIDE SEQUENCE [LARGE SCALE GENOMIC DNA]</scope>
    <source>
        <strain evidence="3">ATCC 8483 / DSM 1896 / JCM 5824 / BCRC 10623 / CCUG 4943 / NCTC 11153</strain>
    </source>
</reference>
<evidence type="ECO:0000259" key="1">
    <source>
        <dbReference type="Pfam" id="PF16377"/>
    </source>
</evidence>
<evidence type="ECO:0000313" key="3">
    <source>
        <dbReference type="Proteomes" id="UP000005475"/>
    </source>
</evidence>
<dbReference type="AlphaFoldDB" id="A0AAN3D9B8"/>
<dbReference type="Proteomes" id="UP000005475">
    <property type="component" value="Unassembled WGS sequence"/>
</dbReference>
<sequence length="441" mass="49773">MKIMKKYLSIYTLLALTCIVLQSCLFSEEEIFDESSANRATADVIKCQEILKDVPNGWKLEYYIGSNYSAGAVTLLMKFDGKQVEMASEAGAEGYKPGTIITSLYQVKSEQSTMLTFDSYNQLIHMFSGPLGLNMNVGGDYEFIIMSATPDKVILQGKKYKNIMEMTPMPKDIPWRIQLEDIINIEKDAFLNTYRMEKGGQVLNYFIRDNGTMSTFSVYSTDYSSAESLPYIYTEKGLKLQSPYNVNGVEVQHFKWDKKSRLFVCTDADATDIVLKEYYPENYLQYEDYIGTYTATVDDYDEGPTSQSVTITPKVRGESYTLKSIGGFNFTLLYDKASGKLILDSQSISPVSSSSYYFACAAGVEGYAHTELSLPSRLRSGLVNVTANTNPFTFYFADKASQENTLLIIWAYSSDEYSTSGLMGYWSWYNSILMEKENEGN</sequence>
<feature type="domain" description="DUF4987" evidence="1">
    <location>
        <begin position="266"/>
        <end position="371"/>
    </location>
</feature>
<organism evidence="2 3">
    <name type="scientific">Bacteroides ovatus (strain ATCC 8483 / DSM 1896 / JCM 5824 / BCRC 10623 / CCUG 4943 / NCTC 11153)</name>
    <dbReference type="NCBI Taxonomy" id="411476"/>
    <lineage>
        <taxon>Bacteria</taxon>
        <taxon>Pseudomonadati</taxon>
        <taxon>Bacteroidota</taxon>
        <taxon>Bacteroidia</taxon>
        <taxon>Bacteroidales</taxon>
        <taxon>Bacteroidaceae</taxon>
        <taxon>Bacteroides</taxon>
    </lineage>
</organism>
<evidence type="ECO:0000313" key="2">
    <source>
        <dbReference type="EMBL" id="EDO11523.1"/>
    </source>
</evidence>
<reference evidence="2 3" key="1">
    <citation type="submission" date="2007-03" db="EMBL/GenBank/DDBJ databases">
        <authorList>
            <person name="Fulton L."/>
            <person name="Clifton S."/>
            <person name="Fulton B."/>
            <person name="Xu J."/>
            <person name="Minx P."/>
            <person name="Pepin K.H."/>
            <person name="Johnson M."/>
            <person name="Thiruvilangam P."/>
            <person name="Bhonagiri V."/>
            <person name="Nash W.E."/>
            <person name="Mardis E.R."/>
            <person name="Wilson R.K."/>
        </authorList>
    </citation>
    <scope>NUCLEOTIDE SEQUENCE [LARGE SCALE GENOMIC DNA]</scope>
    <source>
        <strain evidence="3">ATCC 8483 / DSM 1896 / JCM 5824 / BCRC 10623 / CCUG 4943 / NCTC 11153</strain>
    </source>
</reference>
<dbReference type="InterPro" id="IPR032271">
    <property type="entry name" value="DUF4987"/>
</dbReference>
<dbReference type="Pfam" id="PF16377">
    <property type="entry name" value="DUF4987"/>
    <property type="match status" value="1"/>
</dbReference>
<dbReference type="PROSITE" id="PS51257">
    <property type="entry name" value="PROKAR_LIPOPROTEIN"/>
    <property type="match status" value="1"/>
</dbReference>
<comment type="caution">
    <text evidence="2">The sequence shown here is derived from an EMBL/GenBank/DDBJ whole genome shotgun (WGS) entry which is preliminary data.</text>
</comment>
<dbReference type="Pfam" id="PF14135">
    <property type="entry name" value="DUF4302"/>
    <property type="match status" value="1"/>
</dbReference>
<name>A0AAN3D9B8_BACO1</name>
<dbReference type="EMBL" id="AAXF02000049">
    <property type="protein sequence ID" value="EDO11523.1"/>
    <property type="molecule type" value="Genomic_DNA"/>
</dbReference>
<gene>
    <name evidence="2" type="ORF">BACOVA_02732</name>
</gene>
<accession>A0AAN3D9B8</accession>
<proteinExistence type="predicted"/>
<protein>
    <recommendedName>
        <fullName evidence="1">DUF4987 domain-containing protein</fullName>
    </recommendedName>
</protein>
<dbReference type="InterPro" id="IPR025396">
    <property type="entry name" value="DUF4302"/>
</dbReference>